<evidence type="ECO:0000256" key="1">
    <source>
        <dbReference type="ARBA" id="ARBA00022475"/>
    </source>
</evidence>
<keyword evidence="4 7" id="KW-0472">Membrane</keyword>
<evidence type="ECO:0000256" key="7">
    <source>
        <dbReference type="HAMAP-Rule" id="MF_02065"/>
    </source>
</evidence>
<keyword evidence="6 7" id="KW-0961">Cell wall biogenesis/degradation</keyword>
<keyword evidence="5 7" id="KW-0456">Lyase</keyword>
<dbReference type="NCBIfam" id="TIGR00247">
    <property type="entry name" value="endolytic transglycosylase MltG"/>
    <property type="match status" value="1"/>
</dbReference>
<dbReference type="HAMAP" id="MF_02065">
    <property type="entry name" value="MltG"/>
    <property type="match status" value="1"/>
</dbReference>
<dbReference type="AlphaFoldDB" id="A0A0V8RRY6"/>
<comment type="catalytic activity">
    <reaction evidence="7">
        <text>a peptidoglycan chain = a peptidoglycan chain with N-acetyl-1,6-anhydromuramyl-[peptide] at the reducing end + a peptidoglycan chain with N-acetylglucosamine at the non-reducing end.</text>
        <dbReference type="EC" id="4.2.2.29"/>
    </reaction>
</comment>
<organism evidence="8 9">
    <name type="scientific">Schaalia odontolytica</name>
    <dbReference type="NCBI Taxonomy" id="1660"/>
    <lineage>
        <taxon>Bacteria</taxon>
        <taxon>Bacillati</taxon>
        <taxon>Actinomycetota</taxon>
        <taxon>Actinomycetes</taxon>
        <taxon>Actinomycetales</taxon>
        <taxon>Actinomycetaceae</taxon>
        <taxon>Schaalia</taxon>
    </lineage>
</organism>
<evidence type="ECO:0000313" key="8">
    <source>
        <dbReference type="EMBL" id="KSW10682.1"/>
    </source>
</evidence>
<dbReference type="PANTHER" id="PTHR30518:SF2">
    <property type="entry name" value="ENDOLYTIC MUREIN TRANSGLYCOSYLASE"/>
    <property type="match status" value="1"/>
</dbReference>
<proteinExistence type="inferred from homology"/>
<dbReference type="EC" id="4.2.2.29" evidence="7"/>
<dbReference type="Proteomes" id="UP000054686">
    <property type="component" value="Unassembled WGS sequence"/>
</dbReference>
<dbReference type="PANTHER" id="PTHR30518">
    <property type="entry name" value="ENDOLYTIC MUREIN TRANSGLYCOSYLASE"/>
    <property type="match status" value="1"/>
</dbReference>
<keyword evidence="3 7" id="KW-1133">Transmembrane helix</keyword>
<name>A0A0V8RRY6_9ACTO</name>
<evidence type="ECO:0000313" key="9">
    <source>
        <dbReference type="Proteomes" id="UP000054686"/>
    </source>
</evidence>
<dbReference type="Gene3D" id="3.30.1490.480">
    <property type="entry name" value="Endolytic murein transglycosylase"/>
    <property type="match status" value="1"/>
</dbReference>
<reference evidence="8 9" key="1">
    <citation type="submission" date="2015-10" db="EMBL/GenBank/DDBJ databases">
        <title>Draft Genome of Actinomyces odontolyticus subsp. actinosynbacter strain XH001.</title>
        <authorList>
            <person name="Mclean J.S."/>
            <person name="He X."/>
        </authorList>
    </citation>
    <scope>NUCLEOTIDE SEQUENCE [LARGE SCALE GENOMIC DNA]</scope>
    <source>
        <strain evidence="8 9">XH001</strain>
    </source>
</reference>
<comment type="similarity">
    <text evidence="7">Belongs to the transglycosylase MltG family.</text>
</comment>
<dbReference type="GO" id="GO:0008932">
    <property type="term" value="F:lytic endotransglycosylase activity"/>
    <property type="evidence" value="ECO:0007669"/>
    <property type="project" value="UniProtKB-UniRule"/>
</dbReference>
<comment type="function">
    <text evidence="7">Functions as a peptidoglycan terminase that cleaves nascent peptidoglycan strands endolytically to terminate their elongation.</text>
</comment>
<evidence type="ECO:0000256" key="6">
    <source>
        <dbReference type="ARBA" id="ARBA00023316"/>
    </source>
</evidence>
<dbReference type="GO" id="GO:0071555">
    <property type="term" value="P:cell wall organization"/>
    <property type="evidence" value="ECO:0007669"/>
    <property type="project" value="UniProtKB-KW"/>
</dbReference>
<sequence>MRSFFIIVLVLGLLAGASYVAYDQLFNSSTTASDDFPGPGTGSVEVTIVENSSGRDIGQTLVDAGVVKSVGAFVRQFEKTPASMSIRPGTYRLKQQMSAAGALAGLLDETNRVDSTITITSGQKMSEVKKRIVDIMGVTEEQVDAAFADTEAIGLPSEAGGNAEGWLLPGSYEVSEDDTPTTVIARMVKGTVDELDRLGVAPADRQTVLIKASIVDGEMNIDKYMPMVARVIENRLADTNGETKGYLGMDSTVLYGVGKTSGVPDQADLDNDNPYNTRLHAGLPPTPIGQPSEKAVKAVLNPAEGNWLYFVTVNLDTGETLFASTLEEQEKNREQFKAYCNANPKVCTAS</sequence>
<dbReference type="GO" id="GO:0005886">
    <property type="term" value="C:plasma membrane"/>
    <property type="evidence" value="ECO:0007669"/>
    <property type="project" value="UniProtKB-UniRule"/>
</dbReference>
<dbReference type="Pfam" id="PF02618">
    <property type="entry name" value="YceG"/>
    <property type="match status" value="1"/>
</dbReference>
<evidence type="ECO:0000256" key="2">
    <source>
        <dbReference type="ARBA" id="ARBA00022692"/>
    </source>
</evidence>
<evidence type="ECO:0000256" key="4">
    <source>
        <dbReference type="ARBA" id="ARBA00023136"/>
    </source>
</evidence>
<keyword evidence="2 7" id="KW-0812">Transmembrane</keyword>
<comment type="caution">
    <text evidence="8">The sequence shown here is derived from an EMBL/GenBank/DDBJ whole genome shotgun (WGS) entry which is preliminary data.</text>
</comment>
<dbReference type="GO" id="GO:0009252">
    <property type="term" value="P:peptidoglycan biosynthetic process"/>
    <property type="evidence" value="ECO:0007669"/>
    <property type="project" value="UniProtKB-UniRule"/>
</dbReference>
<accession>A0A0V8RRY6</accession>
<evidence type="ECO:0000256" key="3">
    <source>
        <dbReference type="ARBA" id="ARBA00022989"/>
    </source>
</evidence>
<feature type="site" description="Important for catalytic activity" evidence="7">
    <location>
        <position position="218"/>
    </location>
</feature>
<gene>
    <name evidence="7" type="primary">mltG</name>
    <name evidence="8" type="ORF">APY09_08115</name>
</gene>
<keyword evidence="1 7" id="KW-1003">Cell membrane</keyword>
<dbReference type="EMBL" id="LLVT01000003">
    <property type="protein sequence ID" value="KSW10682.1"/>
    <property type="molecule type" value="Genomic_DNA"/>
</dbReference>
<evidence type="ECO:0000256" key="5">
    <source>
        <dbReference type="ARBA" id="ARBA00023239"/>
    </source>
</evidence>
<dbReference type="OrthoDB" id="9814591at2"/>
<dbReference type="InterPro" id="IPR003770">
    <property type="entry name" value="MLTG-like"/>
</dbReference>
<protein>
    <recommendedName>
        <fullName evidence="7">Endolytic murein transglycosylase</fullName>
        <ecNumber evidence="7">4.2.2.29</ecNumber>
    </recommendedName>
    <alternativeName>
        <fullName evidence="7">Peptidoglycan lytic transglycosylase</fullName>
    </alternativeName>
    <alternativeName>
        <fullName evidence="7">Peptidoglycan polymerization terminase</fullName>
    </alternativeName>
</protein>